<dbReference type="SMART" id="SM00479">
    <property type="entry name" value="EXOIII"/>
    <property type="match status" value="1"/>
</dbReference>
<keyword evidence="3" id="KW-0479">Metal-binding</keyword>
<dbReference type="InterPro" id="IPR012337">
    <property type="entry name" value="RNaseH-like_sf"/>
</dbReference>
<dbReference type="InterPro" id="IPR040393">
    <property type="entry name" value="TREX1/2"/>
</dbReference>
<evidence type="ECO:0000256" key="4">
    <source>
        <dbReference type="ARBA" id="ARBA00022801"/>
    </source>
</evidence>
<feature type="non-terminal residue" evidence="9">
    <location>
        <position position="1"/>
    </location>
</feature>
<dbReference type="InterPro" id="IPR036397">
    <property type="entry name" value="RNaseH_sf"/>
</dbReference>
<dbReference type="AlphaFoldDB" id="A0A1E1XCI6"/>
<evidence type="ECO:0000256" key="6">
    <source>
        <dbReference type="ARBA" id="ARBA00022842"/>
    </source>
</evidence>
<keyword evidence="5 9" id="KW-0269">Exonuclease</keyword>
<dbReference type="GO" id="GO:0046872">
    <property type="term" value="F:metal ion binding"/>
    <property type="evidence" value="ECO:0007669"/>
    <property type="project" value="UniProtKB-KW"/>
</dbReference>
<keyword evidence="4" id="KW-0378">Hydrolase</keyword>
<keyword evidence="6" id="KW-0460">Magnesium</keyword>
<dbReference type="GO" id="GO:0006308">
    <property type="term" value="P:DNA catabolic process"/>
    <property type="evidence" value="ECO:0007669"/>
    <property type="project" value="TreeGrafter"/>
</dbReference>
<sequence length="227" mass="25037">PVKTLVFFDLETTGLPSSYQRVSITELAMVAVDRAHFEKQAKAEFRVINKLTLCLKPVAPMHPMAVKKSGLDPTLLKDQCYFQKALPAIRAFLSSLTPPVCLLAHNGDPFDFPILMDELKFAGNSNDVDSILGISGLTCCDTLKAVRNMWPVLPPAPKKGRGSVAASKQNSYALDQLYKRFCGRRSNAHHAEQDCVDLMKVCHTEKEAFLSYVDAKAALLAEARGNR</sequence>
<evidence type="ECO:0000259" key="8">
    <source>
        <dbReference type="SMART" id="SM00479"/>
    </source>
</evidence>
<proteinExistence type="evidence at transcript level"/>
<dbReference type="InterPro" id="IPR013520">
    <property type="entry name" value="Ribonucl_H"/>
</dbReference>
<reference evidence="9" key="1">
    <citation type="journal article" date="2017" name="Front. Cell. Infect. Microbiol.">
        <title>The Distinct Transcriptional Response of the Midgut of Amblyomma sculptum and Amblyomma aureolatum Ticks to Rickettsia rickettsii Correlates to Their Differences in Susceptibility to Infection.</title>
        <authorList>
            <person name="Martins L.A."/>
            <person name="Galletti M.F.B.M."/>
            <person name="Ribeiro J.M."/>
            <person name="Fujita A."/>
            <person name="Costa F.B."/>
            <person name="Labruna M.B."/>
            <person name="Daffre S."/>
            <person name="Fogaca A.C."/>
        </authorList>
    </citation>
    <scope>NUCLEOTIDE SEQUENCE</scope>
</reference>
<evidence type="ECO:0000256" key="2">
    <source>
        <dbReference type="ARBA" id="ARBA00022722"/>
    </source>
</evidence>
<evidence type="ECO:0000256" key="7">
    <source>
        <dbReference type="ARBA" id="ARBA00025769"/>
    </source>
</evidence>
<dbReference type="GO" id="GO:0008296">
    <property type="term" value="F:3'-5'-DNA exonuclease activity"/>
    <property type="evidence" value="ECO:0007669"/>
    <property type="project" value="TreeGrafter"/>
</dbReference>
<dbReference type="PANTHER" id="PTHR13058:SF19">
    <property type="entry name" value="LD40940P"/>
    <property type="match status" value="1"/>
</dbReference>
<dbReference type="GO" id="GO:0003676">
    <property type="term" value="F:nucleic acid binding"/>
    <property type="evidence" value="ECO:0007669"/>
    <property type="project" value="InterPro"/>
</dbReference>
<organism evidence="9">
    <name type="scientific">Amblyomma aureolatum</name>
    <dbReference type="NCBI Taxonomy" id="187763"/>
    <lineage>
        <taxon>Eukaryota</taxon>
        <taxon>Metazoa</taxon>
        <taxon>Ecdysozoa</taxon>
        <taxon>Arthropoda</taxon>
        <taxon>Chelicerata</taxon>
        <taxon>Arachnida</taxon>
        <taxon>Acari</taxon>
        <taxon>Parasitiformes</taxon>
        <taxon>Ixodida</taxon>
        <taxon>Ixodoidea</taxon>
        <taxon>Ixodidae</taxon>
        <taxon>Amblyomminae</taxon>
        <taxon>Amblyomma</taxon>
    </lineage>
</organism>
<feature type="domain" description="Exonuclease" evidence="8">
    <location>
        <begin position="4"/>
        <end position="211"/>
    </location>
</feature>
<evidence type="ECO:0000313" key="9">
    <source>
        <dbReference type="EMBL" id="JAT96919.1"/>
    </source>
</evidence>
<evidence type="ECO:0000256" key="5">
    <source>
        <dbReference type="ARBA" id="ARBA00022839"/>
    </source>
</evidence>
<dbReference type="GO" id="GO:0005737">
    <property type="term" value="C:cytoplasm"/>
    <property type="evidence" value="ECO:0007669"/>
    <property type="project" value="TreeGrafter"/>
</dbReference>
<name>A0A1E1XCI6_9ACAR</name>
<dbReference type="Pfam" id="PF00929">
    <property type="entry name" value="RNase_T"/>
    <property type="match status" value="1"/>
</dbReference>
<dbReference type="Gene3D" id="3.30.420.10">
    <property type="entry name" value="Ribonuclease H-like superfamily/Ribonuclease H"/>
    <property type="match status" value="1"/>
</dbReference>
<comment type="cofactor">
    <cofactor evidence="1">
        <name>Mg(2+)</name>
        <dbReference type="ChEBI" id="CHEBI:18420"/>
    </cofactor>
</comment>
<dbReference type="EMBL" id="GFAC01002269">
    <property type="protein sequence ID" value="JAT96919.1"/>
    <property type="molecule type" value="mRNA"/>
</dbReference>
<dbReference type="SUPFAM" id="SSF53098">
    <property type="entry name" value="Ribonuclease H-like"/>
    <property type="match status" value="1"/>
</dbReference>
<protein>
    <submittedName>
        <fullName evidence="9">Putative deddh 3'-5' exonuclease domain of three prime repair exonuclease</fullName>
    </submittedName>
</protein>
<evidence type="ECO:0000256" key="3">
    <source>
        <dbReference type="ARBA" id="ARBA00022723"/>
    </source>
</evidence>
<accession>A0A1E1XCI6</accession>
<evidence type="ECO:0000256" key="1">
    <source>
        <dbReference type="ARBA" id="ARBA00001946"/>
    </source>
</evidence>
<dbReference type="PANTHER" id="PTHR13058">
    <property type="entry name" value="THREE PRIME REPAIR EXONUCLEASE 1, 2"/>
    <property type="match status" value="1"/>
</dbReference>
<comment type="similarity">
    <text evidence="7">Belongs to the exonuclease superfamily. TREX family.</text>
</comment>
<keyword evidence="2" id="KW-0540">Nuclease</keyword>